<dbReference type="InterPro" id="IPR001715">
    <property type="entry name" value="CH_dom"/>
</dbReference>
<dbReference type="SUPFAM" id="SSF47576">
    <property type="entry name" value="Calponin-homology domain, CH-domain"/>
    <property type="match status" value="1"/>
</dbReference>
<feature type="region of interest" description="Disordered" evidence="4">
    <location>
        <begin position="96"/>
        <end position="192"/>
    </location>
</feature>
<evidence type="ECO:0000259" key="5">
    <source>
        <dbReference type="PROSITE" id="PS50021"/>
    </source>
</evidence>
<organism evidence="6 7">
    <name type="scientific">Seriola lalandi dorsalis</name>
    <dbReference type="NCBI Taxonomy" id="1841481"/>
    <lineage>
        <taxon>Eukaryota</taxon>
        <taxon>Metazoa</taxon>
        <taxon>Chordata</taxon>
        <taxon>Craniata</taxon>
        <taxon>Vertebrata</taxon>
        <taxon>Euteleostomi</taxon>
        <taxon>Actinopterygii</taxon>
        <taxon>Neopterygii</taxon>
        <taxon>Teleostei</taxon>
        <taxon>Neoteleostei</taxon>
        <taxon>Acanthomorphata</taxon>
        <taxon>Carangaria</taxon>
        <taxon>Carangiformes</taxon>
        <taxon>Carangidae</taxon>
        <taxon>Seriola</taxon>
    </lineage>
</organism>
<evidence type="ECO:0000256" key="1">
    <source>
        <dbReference type="ARBA" id="ARBA00022553"/>
    </source>
</evidence>
<keyword evidence="2" id="KW-0175">Coiled coil</keyword>
<dbReference type="SMART" id="SM00033">
    <property type="entry name" value="CH"/>
    <property type="match status" value="1"/>
</dbReference>
<evidence type="ECO:0000256" key="2">
    <source>
        <dbReference type="ARBA" id="ARBA00023054"/>
    </source>
</evidence>
<accession>A0A3B4XYH7</accession>
<dbReference type="PROSITE" id="PS50021">
    <property type="entry name" value="CH"/>
    <property type="match status" value="1"/>
</dbReference>
<evidence type="ECO:0000256" key="4">
    <source>
        <dbReference type="SAM" id="MobiDB-lite"/>
    </source>
</evidence>
<dbReference type="InterPro" id="IPR050540">
    <property type="entry name" value="F-actin_Monoox_Mical"/>
</dbReference>
<dbReference type="PANTHER" id="PTHR23167:SF52">
    <property type="entry name" value="SMOOTHELIN"/>
    <property type="match status" value="1"/>
</dbReference>
<dbReference type="AlphaFoldDB" id="A0A3B4XYH7"/>
<dbReference type="FunFam" id="1.10.418.10:FF:000009">
    <property type="entry name" value="smoothelin isoform X2"/>
    <property type="match status" value="1"/>
</dbReference>
<dbReference type="Pfam" id="PF00307">
    <property type="entry name" value="CH"/>
    <property type="match status" value="1"/>
</dbReference>
<protein>
    <submittedName>
        <fullName evidence="6">Smoothelin b</fullName>
    </submittedName>
</protein>
<feature type="domain" description="Calponin-homology (CH)" evidence="5">
    <location>
        <begin position="227"/>
        <end position="360"/>
    </location>
</feature>
<feature type="compositionally biased region" description="Basic and acidic residues" evidence="4">
    <location>
        <begin position="171"/>
        <end position="183"/>
    </location>
</feature>
<reference evidence="6" key="1">
    <citation type="submission" date="2025-08" db="UniProtKB">
        <authorList>
            <consortium name="Ensembl"/>
        </authorList>
    </citation>
    <scope>IDENTIFICATION</scope>
</reference>
<evidence type="ECO:0000313" key="7">
    <source>
        <dbReference type="Proteomes" id="UP000261360"/>
    </source>
</evidence>
<evidence type="ECO:0000256" key="3">
    <source>
        <dbReference type="ARBA" id="ARBA00061655"/>
    </source>
</evidence>
<dbReference type="PANTHER" id="PTHR23167">
    <property type="entry name" value="CALPONIN HOMOLOGY DOMAIN-CONTAINING PROTEIN DDB_G0272472-RELATED"/>
    <property type="match status" value="1"/>
</dbReference>
<sequence>TEPVMASEPVFSAGPSVQVACQVPAIPNGSSIEAKPCERSGKLTAEQLAAIEDEELLDKMLDESKDFEERKMIRAAMRDLRKRKRVMLGCTQEEIQREKERETRLQELRQQREERSQKGRAGVGAGEVVMRKVEKSGDGSTLSQVTKTDRFAQSVFDREDDTSTRSGNGGSERRQAERRKELMRAQTLPKTSAMQARKAMIEKLENQAVAKVNKVQRSTSFGVPNANSIKQMLLDWCRAKTRSYEQHVDIQNFSSSWSNGMAFCALVHNFFPEAFDYNSLSPSNRRQNFEVAFTTAKLVDCPQLLDVDDMVKMREPDWKCVYTHANCMPLLEVEDMMIMGNKPDSKCVFTYVQSLVNHLRRYEMSMGRPCDL</sequence>
<dbReference type="Ensembl" id="ENSSLDT00000022711.1">
    <property type="protein sequence ID" value="ENSSLDP00000021992.1"/>
    <property type="gene ID" value="ENSSLDG00000017156.1"/>
</dbReference>
<proteinExistence type="inferred from homology"/>
<evidence type="ECO:0000313" key="6">
    <source>
        <dbReference type="Ensembl" id="ENSSLDP00000021992.1"/>
    </source>
</evidence>
<keyword evidence="1" id="KW-0597">Phosphoprotein</keyword>
<keyword evidence="7" id="KW-1185">Reference proteome</keyword>
<dbReference type="Pfam" id="PF12510">
    <property type="entry name" value="Smoothelin"/>
    <property type="match status" value="1"/>
</dbReference>
<name>A0A3B4XYH7_SERLL</name>
<dbReference type="GeneTree" id="ENSGT00940000154495"/>
<dbReference type="Proteomes" id="UP000261360">
    <property type="component" value="Unplaced"/>
</dbReference>
<feature type="compositionally biased region" description="Basic and acidic residues" evidence="4">
    <location>
        <begin position="96"/>
        <end position="117"/>
    </location>
</feature>
<comment type="similarity">
    <text evidence="3">Belongs to the smoothelin family.</text>
</comment>
<dbReference type="InterPro" id="IPR036872">
    <property type="entry name" value="CH_dom_sf"/>
</dbReference>
<dbReference type="InterPro" id="IPR022189">
    <property type="entry name" value="SMTN"/>
</dbReference>
<dbReference type="Gene3D" id="1.10.418.10">
    <property type="entry name" value="Calponin-like domain"/>
    <property type="match status" value="1"/>
</dbReference>
<reference evidence="6" key="2">
    <citation type="submission" date="2025-09" db="UniProtKB">
        <authorList>
            <consortium name="Ensembl"/>
        </authorList>
    </citation>
    <scope>IDENTIFICATION</scope>
</reference>